<evidence type="ECO:0000313" key="1">
    <source>
        <dbReference type="Proteomes" id="UP000887576"/>
    </source>
</evidence>
<dbReference type="Proteomes" id="UP000887576">
    <property type="component" value="Unplaced"/>
</dbReference>
<accession>A0AC34QHF4</accession>
<proteinExistence type="predicted"/>
<sequence length="126" mass="14596">MSSFLTFLKTEIITLLKLPTMKRDDSKKIRIQNKIVEMKPSFVVKKRRSCQKKELNENILETKMPSRLRSLSAPQNLKIEQQHVSRTCGIKPQGKFGRATLSKMNPKSQVRTIRGRSSTFVHIELK</sequence>
<organism evidence="1 2">
    <name type="scientific">Panagrolaimus sp. JU765</name>
    <dbReference type="NCBI Taxonomy" id="591449"/>
    <lineage>
        <taxon>Eukaryota</taxon>
        <taxon>Metazoa</taxon>
        <taxon>Ecdysozoa</taxon>
        <taxon>Nematoda</taxon>
        <taxon>Chromadorea</taxon>
        <taxon>Rhabditida</taxon>
        <taxon>Tylenchina</taxon>
        <taxon>Panagrolaimomorpha</taxon>
        <taxon>Panagrolaimoidea</taxon>
        <taxon>Panagrolaimidae</taxon>
        <taxon>Panagrolaimus</taxon>
    </lineage>
</organism>
<reference evidence="2" key="1">
    <citation type="submission" date="2022-11" db="UniProtKB">
        <authorList>
            <consortium name="WormBaseParasite"/>
        </authorList>
    </citation>
    <scope>IDENTIFICATION</scope>
</reference>
<protein>
    <submittedName>
        <fullName evidence="2">Uncharacterized protein</fullName>
    </submittedName>
</protein>
<evidence type="ECO:0000313" key="2">
    <source>
        <dbReference type="WBParaSite" id="JU765_v2.g16401.t1"/>
    </source>
</evidence>
<dbReference type="WBParaSite" id="JU765_v2.g16401.t1">
    <property type="protein sequence ID" value="JU765_v2.g16401.t1"/>
    <property type="gene ID" value="JU765_v2.g16401"/>
</dbReference>
<name>A0AC34QHF4_9BILA</name>